<organism evidence="2 3">
    <name type="scientific">Thalassococcus profundi</name>
    <dbReference type="NCBI Taxonomy" id="2282382"/>
    <lineage>
        <taxon>Bacteria</taxon>
        <taxon>Pseudomonadati</taxon>
        <taxon>Pseudomonadota</taxon>
        <taxon>Alphaproteobacteria</taxon>
        <taxon>Rhodobacterales</taxon>
        <taxon>Roseobacteraceae</taxon>
        <taxon>Thalassococcus</taxon>
    </lineage>
</organism>
<dbReference type="Gene3D" id="3.90.1490.10">
    <property type="entry name" value="putative n-type atp pyrophosphatase, domain 2"/>
    <property type="match status" value="1"/>
</dbReference>
<keyword evidence="2" id="KW-0067">ATP-binding</keyword>
<keyword evidence="2" id="KW-0547">Nucleotide-binding</keyword>
<dbReference type="EMBL" id="QPMK01000017">
    <property type="protein sequence ID" value="RDD64805.1"/>
    <property type="molecule type" value="Genomic_DNA"/>
</dbReference>
<dbReference type="Pfam" id="PF01902">
    <property type="entry name" value="Diphthami_syn_2"/>
    <property type="match status" value="1"/>
</dbReference>
<comment type="caution">
    <text evidence="2">The sequence shown here is derived from an EMBL/GenBank/DDBJ whole genome shotgun (WGS) entry which is preliminary data.</text>
</comment>
<protein>
    <submittedName>
        <fullName evidence="2">ATP-binding protein</fullName>
    </submittedName>
</protein>
<keyword evidence="3" id="KW-1185">Reference proteome</keyword>
<evidence type="ECO:0000313" key="2">
    <source>
        <dbReference type="EMBL" id="RDD64805.1"/>
    </source>
</evidence>
<evidence type="ECO:0000259" key="1">
    <source>
        <dbReference type="Pfam" id="PF01902"/>
    </source>
</evidence>
<dbReference type="Gene3D" id="3.40.50.620">
    <property type="entry name" value="HUPs"/>
    <property type="match status" value="1"/>
</dbReference>
<dbReference type="InterPro" id="IPR014729">
    <property type="entry name" value="Rossmann-like_a/b/a_fold"/>
</dbReference>
<reference evidence="2 3" key="1">
    <citation type="submission" date="2018-07" db="EMBL/GenBank/DDBJ databases">
        <title>Thalassococcus profundi sp. nov., a marine bacterium isolated from deep seawater of Okinawa Trough.</title>
        <authorList>
            <person name="Yu M."/>
        </authorList>
    </citation>
    <scope>NUCLEOTIDE SEQUENCE [LARGE SCALE GENOMIC DNA]</scope>
    <source>
        <strain evidence="2 3">WRAS1</strain>
    </source>
</reference>
<dbReference type="InterPro" id="IPR002761">
    <property type="entry name" value="Diphthami_syn_dom"/>
</dbReference>
<accession>A0A369TK87</accession>
<feature type="domain" description="Diphthamide synthase" evidence="1">
    <location>
        <begin position="12"/>
        <end position="204"/>
    </location>
</feature>
<dbReference type="GO" id="GO:0005524">
    <property type="term" value="F:ATP binding"/>
    <property type="evidence" value="ECO:0007669"/>
    <property type="project" value="UniProtKB-KW"/>
</dbReference>
<gene>
    <name evidence="2" type="ORF">DU478_17800</name>
</gene>
<proteinExistence type="predicted"/>
<evidence type="ECO:0000313" key="3">
    <source>
        <dbReference type="Proteomes" id="UP000253977"/>
    </source>
</evidence>
<dbReference type="OrthoDB" id="3572539at2"/>
<dbReference type="SUPFAM" id="SSF52402">
    <property type="entry name" value="Adenine nucleotide alpha hydrolases-like"/>
    <property type="match status" value="1"/>
</dbReference>
<name>A0A369TK87_9RHOB</name>
<dbReference type="Proteomes" id="UP000253977">
    <property type="component" value="Unassembled WGS sequence"/>
</dbReference>
<dbReference type="AlphaFoldDB" id="A0A369TK87"/>
<sequence>MDAVTAPAAVLSWSSGKDCAHALHVCRREGIADVRALLTTVNEEAGRVAMHGTRRALLDAQAAALGLPLIAVSLPWPCSNAEYESRMARATADIAARGLTHIVFGDLFLEDIRAYREEKLAGSGLTPLFPLFGTPADTPRLAQEMMASGLRARIVTCNPEKLDPAFAGRTWDRALLDDLPAGVDPCGENGEFHTVVTDSPEFAAPIPHARGETVMRDGFAYADVLLSDI</sequence>